<dbReference type="GO" id="GO:0051262">
    <property type="term" value="P:protein tetramerization"/>
    <property type="evidence" value="ECO:0007669"/>
    <property type="project" value="UniProtKB-ARBA"/>
</dbReference>
<keyword evidence="3" id="KW-0560">Oxidoreductase</keyword>
<dbReference type="InterPro" id="IPR002328">
    <property type="entry name" value="ADH_Zn_CS"/>
</dbReference>
<dbReference type="eggNOG" id="arCOG01455">
    <property type="taxonomic scope" value="Archaea"/>
</dbReference>
<keyword evidence="2 4" id="KW-0862">Zinc</keyword>
<dbReference type="PROSITE" id="PS00059">
    <property type="entry name" value="ADH_ZINC"/>
    <property type="match status" value="1"/>
</dbReference>
<evidence type="ECO:0000313" key="6">
    <source>
        <dbReference type="EMBL" id="ELZ29216.1"/>
    </source>
</evidence>
<dbReference type="Gene3D" id="3.90.180.10">
    <property type="entry name" value="Medium-chain alcohol dehydrogenases, catalytic domain"/>
    <property type="match status" value="1"/>
</dbReference>
<dbReference type="SUPFAM" id="SSF50129">
    <property type="entry name" value="GroES-like"/>
    <property type="match status" value="1"/>
</dbReference>
<dbReference type="InterPro" id="IPR036291">
    <property type="entry name" value="NAD(P)-bd_dom_sf"/>
</dbReference>
<dbReference type="AlphaFoldDB" id="M0D129"/>
<dbReference type="PATRIC" id="fig|797114.5.peg.673"/>
<keyword evidence="7" id="KW-1185">Reference proteome</keyword>
<dbReference type="EMBL" id="AOIU01000008">
    <property type="protein sequence ID" value="ELZ29216.1"/>
    <property type="molecule type" value="Genomic_DNA"/>
</dbReference>
<comment type="cofactor">
    <cofactor evidence="4">
        <name>Zn(2+)</name>
        <dbReference type="ChEBI" id="CHEBI:29105"/>
    </cofactor>
</comment>
<proteinExistence type="inferred from homology"/>
<dbReference type="GO" id="GO:0030554">
    <property type="term" value="F:adenyl nucleotide binding"/>
    <property type="evidence" value="ECO:0007669"/>
    <property type="project" value="UniProtKB-ARBA"/>
</dbReference>
<gene>
    <name evidence="6" type="ORF">C475_03329</name>
</gene>
<dbReference type="InterPro" id="IPR013149">
    <property type="entry name" value="ADH-like_C"/>
</dbReference>
<sequence length="355" mass="37054">MRAAVFTDYGEPLDVREVDDPEPDPHGAVVAVEACGVCRSDWHAWQGDWEWRGLDPVPGHILGHEPAGHVVAVGEEVTGVSEGDHVAVPFNLGDGSCHLCRTGHSNICENREALGLQPSAPGAFAEQVPVPHADHNLVTLPEGVSSVDMAGLGCRFMTAFHGLAHRADVGAGDWFVVHGCGGVGLSAVQIADALGANVIGVDLMDDKLDFAEAQGAVETVNAGDVEDPAAEVRAITDGGADVSMDALGIETTCRNAIGSLGKTGQHVQVGLTTKEAGGTLPLPTDEMVTAEIDFLGALGMPPERYDEIFRMVATGKLDPAAIITERIGLEEVSGVLDDMTDFETVGIPVIDDFDG</sequence>
<dbReference type="InterPro" id="IPR020843">
    <property type="entry name" value="ER"/>
</dbReference>
<dbReference type="Proteomes" id="UP000011626">
    <property type="component" value="Unassembled WGS sequence"/>
</dbReference>
<dbReference type="SUPFAM" id="SSF51735">
    <property type="entry name" value="NAD(P)-binding Rossmann-fold domains"/>
    <property type="match status" value="1"/>
</dbReference>
<comment type="caution">
    <text evidence="6">The sequence shown here is derived from an EMBL/GenBank/DDBJ whole genome shotgun (WGS) entry which is preliminary data.</text>
</comment>
<protein>
    <submittedName>
        <fullName evidence="6">Alcohol dehydrogenase GroES domain protein</fullName>
    </submittedName>
</protein>
<evidence type="ECO:0000256" key="1">
    <source>
        <dbReference type="ARBA" id="ARBA00022723"/>
    </source>
</evidence>
<feature type="domain" description="Enoyl reductase (ER)" evidence="5">
    <location>
        <begin position="10"/>
        <end position="350"/>
    </location>
</feature>
<dbReference type="InterPro" id="IPR011032">
    <property type="entry name" value="GroES-like_sf"/>
</dbReference>
<dbReference type="CDD" id="cd08260">
    <property type="entry name" value="Zn_ADH6"/>
    <property type="match status" value="1"/>
</dbReference>
<keyword evidence="1 4" id="KW-0479">Metal-binding</keyword>
<accession>M0D129</accession>
<reference evidence="6 7" key="1">
    <citation type="journal article" date="2014" name="PLoS Genet.">
        <title>Phylogenetically driven sequencing of extremely halophilic archaea reveals strategies for static and dynamic osmo-response.</title>
        <authorList>
            <person name="Becker E.A."/>
            <person name="Seitzer P.M."/>
            <person name="Tritt A."/>
            <person name="Larsen D."/>
            <person name="Krusor M."/>
            <person name="Yao A.I."/>
            <person name="Wu D."/>
            <person name="Madern D."/>
            <person name="Eisen J.A."/>
            <person name="Darling A.E."/>
            <person name="Facciotti M.T."/>
        </authorList>
    </citation>
    <scope>NUCLEOTIDE SEQUENCE [LARGE SCALE GENOMIC DNA]</scope>
    <source>
        <strain evidence="6 7">2-9-1</strain>
    </source>
</reference>
<organism evidence="6 7">
    <name type="scientific">Halosimplex carlsbadense 2-9-1</name>
    <dbReference type="NCBI Taxonomy" id="797114"/>
    <lineage>
        <taxon>Archaea</taxon>
        <taxon>Methanobacteriati</taxon>
        <taxon>Methanobacteriota</taxon>
        <taxon>Stenosarchaea group</taxon>
        <taxon>Halobacteria</taxon>
        <taxon>Halobacteriales</taxon>
        <taxon>Haloarculaceae</taxon>
        <taxon>Halosimplex</taxon>
    </lineage>
</organism>
<dbReference type="Pfam" id="PF08240">
    <property type="entry name" value="ADH_N"/>
    <property type="match status" value="1"/>
</dbReference>
<name>M0D129_9EURY</name>
<dbReference type="GO" id="GO:0016616">
    <property type="term" value="F:oxidoreductase activity, acting on the CH-OH group of donors, NAD or NADP as acceptor"/>
    <property type="evidence" value="ECO:0007669"/>
    <property type="project" value="UniProtKB-ARBA"/>
</dbReference>
<evidence type="ECO:0000256" key="3">
    <source>
        <dbReference type="ARBA" id="ARBA00023002"/>
    </source>
</evidence>
<comment type="similarity">
    <text evidence="4">Belongs to the zinc-containing alcohol dehydrogenase family.</text>
</comment>
<dbReference type="STRING" id="797114.C475_03329"/>
<evidence type="ECO:0000256" key="4">
    <source>
        <dbReference type="RuleBase" id="RU361277"/>
    </source>
</evidence>
<dbReference type="InterPro" id="IPR013154">
    <property type="entry name" value="ADH-like_N"/>
</dbReference>
<dbReference type="PANTHER" id="PTHR43401">
    <property type="entry name" value="L-THREONINE 3-DEHYDROGENASE"/>
    <property type="match status" value="1"/>
</dbReference>
<evidence type="ECO:0000256" key="2">
    <source>
        <dbReference type="ARBA" id="ARBA00022833"/>
    </source>
</evidence>
<dbReference type="RefSeq" id="WP_006882338.1">
    <property type="nucleotide sequence ID" value="NZ_AOIU01000008.1"/>
</dbReference>
<dbReference type="SMART" id="SM00829">
    <property type="entry name" value="PKS_ER"/>
    <property type="match status" value="1"/>
</dbReference>
<dbReference type="OrthoDB" id="73567at2157"/>
<dbReference type="GO" id="GO:0008270">
    <property type="term" value="F:zinc ion binding"/>
    <property type="evidence" value="ECO:0007669"/>
    <property type="project" value="InterPro"/>
</dbReference>
<evidence type="ECO:0000313" key="7">
    <source>
        <dbReference type="Proteomes" id="UP000011626"/>
    </source>
</evidence>
<dbReference type="Pfam" id="PF00107">
    <property type="entry name" value="ADH_zinc_N"/>
    <property type="match status" value="1"/>
</dbReference>
<evidence type="ECO:0000259" key="5">
    <source>
        <dbReference type="SMART" id="SM00829"/>
    </source>
</evidence>
<dbReference type="PANTHER" id="PTHR43401:SF5">
    <property type="entry name" value="ALCOHOL DEHYDROGENASE-RELATED"/>
    <property type="match status" value="1"/>
</dbReference>
<dbReference type="GO" id="GO:0043168">
    <property type="term" value="F:anion binding"/>
    <property type="evidence" value="ECO:0007669"/>
    <property type="project" value="UniProtKB-ARBA"/>
</dbReference>
<dbReference type="InterPro" id="IPR050129">
    <property type="entry name" value="Zn_alcohol_dh"/>
</dbReference>
<dbReference type="GO" id="GO:0044281">
    <property type="term" value="P:small molecule metabolic process"/>
    <property type="evidence" value="ECO:0007669"/>
    <property type="project" value="UniProtKB-ARBA"/>
</dbReference>